<evidence type="ECO:0000313" key="7">
    <source>
        <dbReference type="EMBL" id="MFD1178446.1"/>
    </source>
</evidence>
<dbReference type="CDD" id="cd00609">
    <property type="entry name" value="AAT_like"/>
    <property type="match status" value="1"/>
</dbReference>
<dbReference type="Pfam" id="PF00155">
    <property type="entry name" value="Aminotran_1_2"/>
    <property type="match status" value="1"/>
</dbReference>
<evidence type="ECO:0000259" key="6">
    <source>
        <dbReference type="Pfam" id="PF00155"/>
    </source>
</evidence>
<comment type="caution">
    <text evidence="7">The sequence shown here is derived from an EMBL/GenBank/DDBJ whole genome shotgun (WGS) entry which is preliminary data.</text>
</comment>
<dbReference type="InterPro" id="IPR050859">
    <property type="entry name" value="Class-I_PLP-dep_aminotransf"/>
</dbReference>
<evidence type="ECO:0000313" key="8">
    <source>
        <dbReference type="Proteomes" id="UP001597262"/>
    </source>
</evidence>
<feature type="domain" description="Aminotransferase class I/classII large" evidence="6">
    <location>
        <begin position="107"/>
        <end position="260"/>
    </location>
</feature>
<keyword evidence="4" id="KW-0663">Pyridoxal phosphate</keyword>
<dbReference type="Proteomes" id="UP001597262">
    <property type="component" value="Unassembled WGS sequence"/>
</dbReference>
<dbReference type="InterPro" id="IPR015421">
    <property type="entry name" value="PyrdxlP-dep_Trfase_major"/>
</dbReference>
<keyword evidence="2 7" id="KW-0032">Aminotransferase</keyword>
<keyword evidence="8" id="KW-1185">Reference proteome</keyword>
<reference evidence="8" key="1">
    <citation type="journal article" date="2019" name="Int. J. Syst. Evol. Microbiol.">
        <title>The Global Catalogue of Microorganisms (GCM) 10K type strain sequencing project: providing services to taxonomists for standard genome sequencing and annotation.</title>
        <authorList>
            <consortium name="The Broad Institute Genomics Platform"/>
            <consortium name="The Broad Institute Genome Sequencing Center for Infectious Disease"/>
            <person name="Wu L."/>
            <person name="Ma J."/>
        </authorList>
    </citation>
    <scope>NUCLEOTIDE SEQUENCE [LARGE SCALE GENOMIC DNA]</scope>
    <source>
        <strain evidence="8">CCUG 59189</strain>
    </source>
</reference>
<dbReference type="GO" id="GO:0008483">
    <property type="term" value="F:transaminase activity"/>
    <property type="evidence" value="ECO:0007669"/>
    <property type="project" value="UniProtKB-KW"/>
</dbReference>
<feature type="region of interest" description="Disordered" evidence="5">
    <location>
        <begin position="81"/>
        <end position="101"/>
    </location>
</feature>
<name>A0ABW3S0Y0_9BACL</name>
<dbReference type="PANTHER" id="PTHR42790">
    <property type="entry name" value="AMINOTRANSFERASE"/>
    <property type="match status" value="1"/>
</dbReference>
<sequence length="346" mass="37847">MELWMEMLKRRLPLSYARELEASWNTGELLSLIGMRDWAEDGDKGGWLPICVGDLLDSAAGFGEFSVELCKEREKKKRVDVFSSKSDTATEDGGSRDVEVEESAEGALLNQLAAIYERKEGAGTDSQNLMFTECTEQALDLLLRSLVGEGGAVLVETPTSAEALELMRHRGVHAVPVACDMDGMLPDDLRRKSSGGQYRPVMVYVTPQYSNPSGRVWSRERRIELLKVCAELHLTVVEDETTGGWLFAEATSFGASEEDNAEAESASVPVSVGSVTPDKSLYQLCRSEEVKNSKVIAIGSFEGTFALPSKLAWLRAAPELLVRLRRALSAPELRAAEKAAGAGLRR</sequence>
<proteinExistence type="predicted"/>
<dbReference type="RefSeq" id="WP_379320891.1">
    <property type="nucleotide sequence ID" value="NZ_JBHTLM010000017.1"/>
</dbReference>
<evidence type="ECO:0000256" key="4">
    <source>
        <dbReference type="ARBA" id="ARBA00022898"/>
    </source>
</evidence>
<evidence type="ECO:0000256" key="2">
    <source>
        <dbReference type="ARBA" id="ARBA00022576"/>
    </source>
</evidence>
<organism evidence="7 8">
    <name type="scientific">Paenibacillus puldeungensis</name>
    <dbReference type="NCBI Taxonomy" id="696536"/>
    <lineage>
        <taxon>Bacteria</taxon>
        <taxon>Bacillati</taxon>
        <taxon>Bacillota</taxon>
        <taxon>Bacilli</taxon>
        <taxon>Bacillales</taxon>
        <taxon>Paenibacillaceae</taxon>
        <taxon>Paenibacillus</taxon>
    </lineage>
</organism>
<evidence type="ECO:0000256" key="5">
    <source>
        <dbReference type="SAM" id="MobiDB-lite"/>
    </source>
</evidence>
<accession>A0ABW3S0Y0</accession>
<dbReference type="PANTHER" id="PTHR42790:SF19">
    <property type="entry name" value="KYNURENINE_ALPHA-AMINOADIPATE AMINOTRANSFERASE, MITOCHONDRIAL"/>
    <property type="match status" value="1"/>
</dbReference>
<dbReference type="InterPro" id="IPR004839">
    <property type="entry name" value="Aminotransferase_I/II_large"/>
</dbReference>
<dbReference type="SUPFAM" id="SSF53383">
    <property type="entry name" value="PLP-dependent transferases"/>
    <property type="match status" value="1"/>
</dbReference>
<protein>
    <submittedName>
        <fullName evidence="7">Aminotransferase class I/II-fold pyridoxal phosphate-dependent enzyme</fullName>
    </submittedName>
</protein>
<keyword evidence="3" id="KW-0808">Transferase</keyword>
<evidence type="ECO:0000256" key="1">
    <source>
        <dbReference type="ARBA" id="ARBA00001933"/>
    </source>
</evidence>
<comment type="cofactor">
    <cofactor evidence="1">
        <name>pyridoxal 5'-phosphate</name>
        <dbReference type="ChEBI" id="CHEBI:597326"/>
    </cofactor>
</comment>
<gene>
    <name evidence="7" type="ORF">ACFQ3W_19395</name>
</gene>
<dbReference type="InterPro" id="IPR015424">
    <property type="entry name" value="PyrdxlP-dep_Trfase"/>
</dbReference>
<evidence type="ECO:0000256" key="3">
    <source>
        <dbReference type="ARBA" id="ARBA00022679"/>
    </source>
</evidence>
<dbReference type="Gene3D" id="3.40.640.10">
    <property type="entry name" value="Type I PLP-dependent aspartate aminotransferase-like (Major domain)"/>
    <property type="match status" value="1"/>
</dbReference>
<feature type="non-terminal residue" evidence="7">
    <location>
        <position position="346"/>
    </location>
</feature>
<dbReference type="EMBL" id="JBHTLM010000017">
    <property type="protein sequence ID" value="MFD1178446.1"/>
    <property type="molecule type" value="Genomic_DNA"/>
</dbReference>